<organism evidence="4 5">
    <name type="scientific">Cricetulus griseus</name>
    <name type="common">Chinese hamster</name>
    <name type="synonym">Cricetulus barabensis griseus</name>
    <dbReference type="NCBI Taxonomy" id="10029"/>
    <lineage>
        <taxon>Eukaryota</taxon>
        <taxon>Metazoa</taxon>
        <taxon>Chordata</taxon>
        <taxon>Craniata</taxon>
        <taxon>Vertebrata</taxon>
        <taxon>Euteleostomi</taxon>
        <taxon>Mammalia</taxon>
        <taxon>Eutheria</taxon>
        <taxon>Euarchontoglires</taxon>
        <taxon>Glires</taxon>
        <taxon>Rodentia</taxon>
        <taxon>Myomorpha</taxon>
        <taxon>Muroidea</taxon>
        <taxon>Cricetidae</taxon>
        <taxon>Cricetinae</taxon>
        <taxon>Cricetulus</taxon>
    </lineage>
</organism>
<evidence type="ECO:0000313" key="4">
    <source>
        <dbReference type="Proteomes" id="UP001108280"/>
    </source>
</evidence>
<evidence type="ECO:0000256" key="2">
    <source>
        <dbReference type="SAM" id="MobiDB-lite"/>
    </source>
</evidence>
<dbReference type="InterPro" id="IPR041670">
    <property type="entry name" value="Znf-CCHC_6"/>
</dbReference>
<keyword evidence="4" id="KW-1185">Reference proteome</keyword>
<comment type="similarity">
    <text evidence="1">Belongs to the FAM90 family.</text>
</comment>
<dbReference type="OrthoDB" id="9623814at2759"/>
<feature type="compositionally biased region" description="Basic and acidic residues" evidence="2">
    <location>
        <begin position="241"/>
        <end position="250"/>
    </location>
</feature>
<proteinExistence type="inferred from homology"/>
<feature type="region of interest" description="Disordered" evidence="2">
    <location>
        <begin position="166"/>
        <end position="196"/>
    </location>
</feature>
<dbReference type="Pfam" id="PF15288">
    <property type="entry name" value="zf-CCHC_6"/>
    <property type="match status" value="1"/>
</dbReference>
<reference evidence="4" key="2">
    <citation type="journal article" date="2020" name="Biotechnol. Bioeng.">
        <title>Chromosome-scale scaffolds for the Chinese hamster reference genome assembly to facilitate the study of the CHO epigenome.</title>
        <authorList>
            <person name="Hilliard W."/>
            <person name="MacDonald M."/>
            <person name="Lee K.H."/>
        </authorList>
    </citation>
    <scope>NUCLEOTIDE SEQUENCE [LARGE SCALE GENOMIC DNA]</scope>
    <source>
        <strain evidence="4">17A/GY</strain>
    </source>
</reference>
<dbReference type="GeneID" id="118239690"/>
<dbReference type="PANTHER" id="PTHR16035:SF14">
    <property type="entry name" value="FAMILY WITH SEQUENCE SIMILARITY 90 MEMBER A11, PSEUDOGENE-RELATED"/>
    <property type="match status" value="1"/>
</dbReference>
<evidence type="ECO:0000259" key="3">
    <source>
        <dbReference type="Pfam" id="PF15288"/>
    </source>
</evidence>
<name>A0A9J7HDW2_CRIGR</name>
<feature type="region of interest" description="Disordered" evidence="2">
    <location>
        <begin position="230"/>
        <end position="252"/>
    </location>
</feature>
<feature type="region of interest" description="Disordered" evidence="2">
    <location>
        <begin position="39"/>
        <end position="62"/>
    </location>
</feature>
<sequence length="371" mass="41154">MGITRYSFNVVKCRDCGAFGHTWKSRSCPIKHAYAITVPQAQQGRNEKENRDPGRPQTQENLCQVERDKRPIQSKGQRCDVQQKKAPFEKLPLMNPRTNQHVQLAAHFMSSVPVGSHIYLWCSKGFFGSSQVRCSQPVPELYLSLYSPQHSKMLGVIAGNRKRALPDGLETREPPVKKSLGRQMCPGNPSTKRHAGSCILPSRQEECQCMPAPGVLKPAFKQDGRMAFSEDPRRQKLPCTSEHHPRDVPKRNGLGQVVHMESKGQAPRTDQARLPLTVALVSDRACTESQETSSNCVVGQSLRMIFTRIQGDCWTSRFVDGAPGLPIEKQIPPSKCPASQEKGDGALSQVPWSVLSEDLLVSSSSEDSDVE</sequence>
<gene>
    <name evidence="5" type="primary">LOC118239690</name>
</gene>
<evidence type="ECO:0000256" key="1">
    <source>
        <dbReference type="ARBA" id="ARBA00007943"/>
    </source>
</evidence>
<dbReference type="KEGG" id="cge:118239690"/>
<reference evidence="4" key="1">
    <citation type="journal article" date="2018" name="Biotechnol. Bioeng.">
        <title>A reference genome of the Chinese hamster based on a hybrid assembly strategy.</title>
        <authorList>
            <person name="Rupp O."/>
            <person name="MacDonald M.L."/>
            <person name="Li S."/>
            <person name="Dhiman H."/>
            <person name="Polson S."/>
            <person name="Griep S."/>
            <person name="Heffner K."/>
            <person name="Hernandez I."/>
            <person name="Brinkrolf K."/>
            <person name="Jadhav V."/>
            <person name="Samoudi M."/>
            <person name="Hao H."/>
            <person name="Kingham B."/>
            <person name="Goesmann A."/>
            <person name="Betenbaugh M.J."/>
            <person name="Lewis N.E."/>
            <person name="Borth N."/>
            <person name="Lee K.H."/>
        </authorList>
    </citation>
    <scope>NUCLEOTIDE SEQUENCE [LARGE SCALE GENOMIC DNA]</scope>
    <source>
        <strain evidence="4">17A/GY</strain>
    </source>
</reference>
<dbReference type="AlphaFoldDB" id="A0A9J7HDW2"/>
<protein>
    <recommendedName>
        <fullName evidence="3">Zinc knuckle domain-containing protein</fullName>
    </recommendedName>
</protein>
<evidence type="ECO:0000313" key="5">
    <source>
        <dbReference type="RefSeq" id="XP_035308900.1"/>
    </source>
</evidence>
<dbReference type="PANTHER" id="PTHR16035">
    <property type="entry name" value="PROTEIN FAM90A1"/>
    <property type="match status" value="1"/>
</dbReference>
<feature type="domain" description="Zinc knuckle" evidence="3">
    <location>
        <begin position="11"/>
        <end position="51"/>
    </location>
</feature>
<accession>A0A9J7HDW2</accession>
<dbReference type="Proteomes" id="UP001108280">
    <property type="component" value="Chromosome 1"/>
</dbReference>
<dbReference type="RefSeq" id="XP_035308900.1">
    <property type="nucleotide sequence ID" value="XM_035453009.1"/>
</dbReference>
<feature type="compositionally biased region" description="Basic and acidic residues" evidence="2">
    <location>
        <begin position="45"/>
        <end position="54"/>
    </location>
</feature>
<reference evidence="5" key="3">
    <citation type="submission" date="2025-08" db="UniProtKB">
        <authorList>
            <consortium name="RefSeq"/>
        </authorList>
    </citation>
    <scope>IDENTIFICATION</scope>
    <source>
        <strain evidence="5">17A/GY</strain>
        <tissue evidence="5">Liver</tissue>
    </source>
</reference>
<feature type="region of interest" description="Disordered" evidence="2">
    <location>
        <begin position="325"/>
        <end position="349"/>
    </location>
</feature>
<dbReference type="InterPro" id="IPR039213">
    <property type="entry name" value="FAM90"/>
</dbReference>